<dbReference type="AlphaFoldDB" id="A0A6G0TSH2"/>
<dbReference type="Pfam" id="PF04937">
    <property type="entry name" value="DUF659"/>
    <property type="match status" value="1"/>
</dbReference>
<evidence type="ECO:0000313" key="3">
    <source>
        <dbReference type="Proteomes" id="UP000475862"/>
    </source>
</evidence>
<proteinExistence type="predicted"/>
<dbReference type="GO" id="GO:0003690">
    <property type="term" value="F:double-stranded DNA binding"/>
    <property type="evidence" value="ECO:0007669"/>
    <property type="project" value="InterPro"/>
</dbReference>
<dbReference type="PANTHER" id="PTHR32344">
    <property type="entry name" value="U1-TYPE DOMAIN-CONTAINING PROTEIN"/>
    <property type="match status" value="1"/>
</dbReference>
<dbReference type="GO" id="GO:0005634">
    <property type="term" value="C:nucleus"/>
    <property type="evidence" value="ECO:0007669"/>
    <property type="project" value="InterPro"/>
</dbReference>
<organism evidence="2 3">
    <name type="scientific">Aphis glycines</name>
    <name type="common">Soybean aphid</name>
    <dbReference type="NCBI Taxonomy" id="307491"/>
    <lineage>
        <taxon>Eukaryota</taxon>
        <taxon>Metazoa</taxon>
        <taxon>Ecdysozoa</taxon>
        <taxon>Arthropoda</taxon>
        <taxon>Hexapoda</taxon>
        <taxon>Insecta</taxon>
        <taxon>Pterygota</taxon>
        <taxon>Neoptera</taxon>
        <taxon>Paraneoptera</taxon>
        <taxon>Hemiptera</taxon>
        <taxon>Sternorrhyncha</taxon>
        <taxon>Aphidomorpha</taxon>
        <taxon>Aphidoidea</taxon>
        <taxon>Aphididae</taxon>
        <taxon>Aphidini</taxon>
        <taxon>Aphis</taxon>
        <taxon>Aphis</taxon>
    </lineage>
</organism>
<dbReference type="GO" id="GO:0006357">
    <property type="term" value="P:regulation of transcription by RNA polymerase II"/>
    <property type="evidence" value="ECO:0007669"/>
    <property type="project" value="InterPro"/>
</dbReference>
<dbReference type="OrthoDB" id="6582565at2759"/>
<dbReference type="Proteomes" id="UP000475862">
    <property type="component" value="Unassembled WGS sequence"/>
</dbReference>
<dbReference type="SUPFAM" id="SSF53098">
    <property type="entry name" value="Ribonuclease H-like"/>
    <property type="match status" value="1"/>
</dbReference>
<dbReference type="EMBL" id="VYZN01000019">
    <property type="protein sequence ID" value="KAE9536947.1"/>
    <property type="molecule type" value="Genomic_DNA"/>
</dbReference>
<dbReference type="InterPro" id="IPR033375">
    <property type="entry name" value="Cggbp1"/>
</dbReference>
<dbReference type="PANTHER" id="PTHR32344:SF1">
    <property type="entry name" value="U1-TYPE DOMAIN-CONTAINING PROTEIN"/>
    <property type="match status" value="1"/>
</dbReference>
<evidence type="ECO:0000313" key="2">
    <source>
        <dbReference type="EMBL" id="KAE9536947.1"/>
    </source>
</evidence>
<protein>
    <recommendedName>
        <fullName evidence="1">DUF659 domain-containing protein</fullName>
    </recommendedName>
</protein>
<accession>A0A6G0TSH2</accession>
<gene>
    <name evidence="2" type="ORF">AGLY_006754</name>
</gene>
<feature type="domain" description="DUF659" evidence="1">
    <location>
        <begin position="125"/>
        <end position="281"/>
    </location>
</feature>
<keyword evidence="3" id="KW-1185">Reference proteome</keyword>
<evidence type="ECO:0000259" key="1">
    <source>
        <dbReference type="Pfam" id="PF04937"/>
    </source>
</evidence>
<comment type="caution">
    <text evidence="2">The sequence shown here is derived from an EMBL/GenBank/DDBJ whole genome shotgun (WGS) entry which is preliminary data.</text>
</comment>
<reference evidence="2 3" key="1">
    <citation type="submission" date="2019-08" db="EMBL/GenBank/DDBJ databases">
        <title>The genome of the soybean aphid Biotype 1, its phylome, world population structure and adaptation to the North American continent.</title>
        <authorList>
            <person name="Giordano R."/>
            <person name="Donthu R.K."/>
            <person name="Hernandez A.G."/>
            <person name="Wright C.L."/>
            <person name="Zimin A.V."/>
        </authorList>
    </citation>
    <scope>NUCLEOTIDE SEQUENCE [LARGE SCALE GENOMIC DNA]</scope>
    <source>
        <tissue evidence="2">Whole aphids</tissue>
    </source>
</reference>
<name>A0A6G0TSH2_APHGL</name>
<sequence length="504" mass="57251">MPKDKQPLSSRLKCFVSEFGACTFSTDGKVLYCKYCDVKVGSEKRFNVTQHINTDKHKNAIMRKEKTQNTLELRKVQQFVSNFKKSSFNKDLCSAMLSANIPLNKLGNVQFKQFLEKYTGKQIPAITTLRKGYVDEIYSETMNKIRNAITGKKIWVSIDETTDSLGRYIANVVIGTLETDGPGQTFLLNSEILTKANHSTIAKLFDNSMHLLWPKEVRHDDVLLFLSDAAPYMVKSGKSIQIFYPKVIHVTCIVHGLHLTAEKIRANYCKVDKIIANVKKVFLKAPYRIATFKDKAPNIPLPPAPVLTRWGTWIRAAVYYCEHLEIIKSIVDSLDKEDAISIENSQKYFSEASLAANLVFIKSHFGFLPDTIASLKAKNILLSHTIDVMQNVNLKLSQVPGPIGKIVKEKMNDVLKKNIGYQSLIQISNILNGKETSMDELPENLNINDLIYFKYAPVNSVDVERSFSMFKVLMADNRQSFQFENLKKHLIVQCNFQMPAEEEN</sequence>
<dbReference type="InterPro" id="IPR007021">
    <property type="entry name" value="DUF659"/>
</dbReference>
<dbReference type="InterPro" id="IPR012337">
    <property type="entry name" value="RNaseH-like_sf"/>
</dbReference>